<feature type="region of interest" description="Disordered" evidence="1">
    <location>
        <begin position="251"/>
        <end position="402"/>
    </location>
</feature>
<feature type="compositionally biased region" description="Low complexity" evidence="1">
    <location>
        <begin position="314"/>
        <end position="325"/>
    </location>
</feature>
<accession>A0A058ZD23</accession>
<feature type="region of interest" description="Disordered" evidence="1">
    <location>
        <begin position="116"/>
        <end position="164"/>
    </location>
</feature>
<dbReference type="OMA" id="FSEMRID"/>
<feature type="compositionally biased region" description="Low complexity" evidence="1">
    <location>
        <begin position="878"/>
        <end position="892"/>
    </location>
</feature>
<dbReference type="EMBL" id="KB932202">
    <property type="protein sequence ID" value="KCV72284.1"/>
    <property type="molecule type" value="Genomic_DNA"/>
</dbReference>
<name>A0A058ZD23_FONAL</name>
<feature type="compositionally biased region" description="Low complexity" evidence="1">
    <location>
        <begin position="338"/>
        <end position="370"/>
    </location>
</feature>
<feature type="region of interest" description="Disordered" evidence="1">
    <location>
        <begin position="864"/>
        <end position="900"/>
    </location>
</feature>
<proteinExistence type="predicted"/>
<evidence type="ECO:0000256" key="1">
    <source>
        <dbReference type="SAM" id="MobiDB-lite"/>
    </source>
</evidence>
<keyword evidence="3" id="KW-1185">Reference proteome</keyword>
<feature type="compositionally biased region" description="Low complexity" evidence="1">
    <location>
        <begin position="513"/>
        <end position="524"/>
    </location>
</feature>
<dbReference type="Proteomes" id="UP000030693">
    <property type="component" value="Unassembled WGS sequence"/>
</dbReference>
<feature type="compositionally biased region" description="Low complexity" evidence="1">
    <location>
        <begin position="145"/>
        <end position="163"/>
    </location>
</feature>
<protein>
    <submittedName>
        <fullName evidence="2">Uncharacterized protein</fullName>
    </submittedName>
</protein>
<feature type="region of interest" description="Disordered" evidence="1">
    <location>
        <begin position="454"/>
        <end position="544"/>
    </location>
</feature>
<organism evidence="2">
    <name type="scientific">Fonticula alba</name>
    <name type="common">Slime mold</name>
    <dbReference type="NCBI Taxonomy" id="691883"/>
    <lineage>
        <taxon>Eukaryota</taxon>
        <taxon>Rotosphaerida</taxon>
        <taxon>Fonticulaceae</taxon>
        <taxon>Fonticula</taxon>
    </lineage>
</organism>
<evidence type="ECO:0000313" key="2">
    <source>
        <dbReference type="EMBL" id="KCV72284.1"/>
    </source>
</evidence>
<sequence>MAHGSWPFGAGGSPHGSPARSRPGLSSVPEKRAAKSLASTNSPSRLHCSSLVNSPSGGMIFGSSASGDLFSSMSLLESAPASSPAAAAAAAAAAGGGEPKDLCLIAAGPASCPGGGLMAEQPPSAPLLGPLDAGDWDPWQPGPPSACSSSSPLPGSGPDPDAGTDAVVVTLRSFGLYSSQMGPSRMSSLNVAGSAGRPGPRYVTGSRVAGRYHHQPGATPTHAVSFAPQRVPFTPTAPNSPALGGRVVATPIPVSPHASRSPSVGLRSPTAPHSVPASHVEGSPSTGASPSLPPARDSGARVVTFSGQQPWAPPALGAGRPGAPLSSPPPIGGPGQPGTPTLSPSTSRPMDLDLQAGDAAMGQAAASSEAPPRPTGIFTSVTFLGPGGSTTGTSGPGAEQSFGFTSGAWPLAAESAPSLDHLPIELPAWSLAPSASSSTSSLPGAAGFSLSSSFSFDDPSPASNSESPAHAFEPPGAAAFTSFLSPRSATREGPPFPQGPTFVPLTTPHDRTPGPGAAPLAGPASIDGTTIVRPSSPGGAADGRLFLDASPSLQLWRHQPAGSATAEGGLLAQTPRPGSARALCSRGLALLCTPAPAGTPASPDSMRLRAPLILDTPATSTTDRARSRRCRRPSPRHEAILLRQVAKARMRAGRPPAAASPSRYHSPMLAVEQPALGVADIVALLRAGAVATSLTLLLGLTLATVPGAGAPARAAEIQELVELTALAQPLMSPAAGDGPASARPADTPIRSGHVRRACVHARRLFQEARQQDLLPQALPGHAANAEAAWVLLCLVQAFLLRRPLLALRVLNGAPAEAMSPPARALVFDAAVGVLLAQYRGLHHETSKPVLDAHFWQIIGRYSDEPDRPALTPSSLPRSGPETGAEAGAASEEGPPPGKHF</sequence>
<evidence type="ECO:0000313" key="3">
    <source>
        <dbReference type="Proteomes" id="UP000030693"/>
    </source>
</evidence>
<dbReference type="GeneID" id="20526407"/>
<gene>
    <name evidence="2" type="ORF">H696_01682</name>
</gene>
<feature type="compositionally biased region" description="Low complexity" evidence="1">
    <location>
        <begin position="454"/>
        <end position="463"/>
    </location>
</feature>
<dbReference type="AlphaFoldDB" id="A0A058ZD23"/>
<dbReference type="RefSeq" id="XP_009493862.1">
    <property type="nucleotide sequence ID" value="XM_009495587.1"/>
</dbReference>
<reference evidence="2" key="1">
    <citation type="submission" date="2013-04" db="EMBL/GenBank/DDBJ databases">
        <title>The Genome Sequence of Fonticula alba ATCC 38817.</title>
        <authorList>
            <consortium name="The Broad Institute Genomics Platform"/>
            <person name="Russ C."/>
            <person name="Cuomo C."/>
            <person name="Burger G."/>
            <person name="Gray M.W."/>
            <person name="Holland P.W.H."/>
            <person name="King N."/>
            <person name="Lang F.B.F."/>
            <person name="Roger A.J."/>
            <person name="Ruiz-Trillo I."/>
            <person name="Brown M."/>
            <person name="Walker B."/>
            <person name="Young S."/>
            <person name="Zeng Q."/>
            <person name="Gargeya S."/>
            <person name="Fitzgerald M."/>
            <person name="Haas B."/>
            <person name="Abouelleil A."/>
            <person name="Allen A.W."/>
            <person name="Alvarado L."/>
            <person name="Arachchi H.M."/>
            <person name="Berlin A.M."/>
            <person name="Chapman S.B."/>
            <person name="Gainer-Dewar J."/>
            <person name="Goldberg J."/>
            <person name="Griggs A."/>
            <person name="Gujja S."/>
            <person name="Hansen M."/>
            <person name="Howarth C."/>
            <person name="Imamovic A."/>
            <person name="Ireland A."/>
            <person name="Larimer J."/>
            <person name="McCowan C."/>
            <person name="Murphy C."/>
            <person name="Pearson M."/>
            <person name="Poon T.W."/>
            <person name="Priest M."/>
            <person name="Roberts A."/>
            <person name="Saif S."/>
            <person name="Shea T."/>
            <person name="Sisk P."/>
            <person name="Sykes S."/>
            <person name="Wortman J."/>
            <person name="Nusbaum C."/>
            <person name="Birren B."/>
        </authorList>
    </citation>
    <scope>NUCLEOTIDE SEQUENCE [LARGE SCALE GENOMIC DNA]</scope>
    <source>
        <strain evidence="2">ATCC 38817</strain>
    </source>
</reference>
<feature type="region of interest" description="Disordered" evidence="1">
    <location>
        <begin position="1"/>
        <end position="50"/>
    </location>
</feature>